<name>A0ABQ1MMC1_9SPHI</name>
<protein>
    <recommendedName>
        <fullName evidence="3">DNA sulfur modification protein DndE</fullName>
    </recommendedName>
</protein>
<dbReference type="Pfam" id="PF08870">
    <property type="entry name" value="DndE"/>
    <property type="match status" value="1"/>
</dbReference>
<dbReference type="Proteomes" id="UP000597338">
    <property type="component" value="Unassembled WGS sequence"/>
</dbReference>
<evidence type="ECO:0008006" key="3">
    <source>
        <dbReference type="Google" id="ProtNLM"/>
    </source>
</evidence>
<proteinExistence type="predicted"/>
<evidence type="ECO:0000313" key="1">
    <source>
        <dbReference type="EMBL" id="GGC42975.1"/>
    </source>
</evidence>
<evidence type="ECO:0000313" key="2">
    <source>
        <dbReference type="Proteomes" id="UP000597338"/>
    </source>
</evidence>
<accession>A0ABQ1MMC1</accession>
<dbReference type="InterPro" id="IPR014969">
    <property type="entry name" value="DNA_S_DndE"/>
</dbReference>
<reference evidence="2" key="1">
    <citation type="journal article" date="2019" name="Int. J. Syst. Evol. Microbiol.">
        <title>The Global Catalogue of Microorganisms (GCM) 10K type strain sequencing project: providing services to taxonomists for standard genome sequencing and annotation.</title>
        <authorList>
            <consortium name="The Broad Institute Genomics Platform"/>
            <consortium name="The Broad Institute Genome Sequencing Center for Infectious Disease"/>
            <person name="Wu L."/>
            <person name="Ma J."/>
        </authorList>
    </citation>
    <scope>NUCLEOTIDE SEQUENCE [LARGE SCALE GENOMIC DNA]</scope>
    <source>
        <strain evidence="2">CGMCC 1.15342</strain>
    </source>
</reference>
<organism evidence="1 2">
    <name type="scientific">Parapedobacter defluvii</name>
    <dbReference type="NCBI Taxonomy" id="2045106"/>
    <lineage>
        <taxon>Bacteria</taxon>
        <taxon>Pseudomonadati</taxon>
        <taxon>Bacteroidota</taxon>
        <taxon>Sphingobacteriia</taxon>
        <taxon>Sphingobacteriales</taxon>
        <taxon>Sphingobacteriaceae</taxon>
        <taxon>Parapedobacter</taxon>
    </lineage>
</organism>
<dbReference type="EMBL" id="BMIK01000019">
    <property type="protein sequence ID" value="GGC42975.1"/>
    <property type="molecule type" value="Genomic_DNA"/>
</dbReference>
<dbReference type="Gene3D" id="1.10.1220.160">
    <property type="entry name" value="DNA sulphur modification protein DndE"/>
    <property type="match status" value="1"/>
</dbReference>
<dbReference type="InterPro" id="IPR038472">
    <property type="entry name" value="DndE_sf"/>
</dbReference>
<dbReference type="RefSeq" id="WP_188753156.1">
    <property type="nucleotide sequence ID" value="NZ_BMIK01000019.1"/>
</dbReference>
<gene>
    <name evidence="1" type="ORF">GCM10011386_39090</name>
</gene>
<sequence>MFNTITTSPENKIVITHLTNKLGLGAENVIARLAFAYSLAKGKQLDLKSVKEGQGKTYSAKVLFGNHIDIYMAMLCELYGIASNDKDIPKYVKLHIDHGLQEMEPYANNDGMDFVMRCIEQGLSEAETFSVKQN</sequence>
<keyword evidence="2" id="KW-1185">Reference proteome</keyword>
<comment type="caution">
    <text evidence="1">The sequence shown here is derived from an EMBL/GenBank/DDBJ whole genome shotgun (WGS) entry which is preliminary data.</text>
</comment>